<reference evidence="1" key="1">
    <citation type="journal article" date="2014" name="Int. J. Syst. Evol. Microbiol.">
        <title>Complete genome sequence of Corynebacterium casei LMG S-19264T (=DSM 44701T), isolated from a smear-ripened cheese.</title>
        <authorList>
            <consortium name="US DOE Joint Genome Institute (JGI-PGF)"/>
            <person name="Walter F."/>
            <person name="Albersmeier A."/>
            <person name="Kalinowski J."/>
            <person name="Ruckert C."/>
        </authorList>
    </citation>
    <scope>NUCLEOTIDE SEQUENCE</scope>
    <source>
        <strain evidence="1">KCTC 32422</strain>
    </source>
</reference>
<evidence type="ECO:0008006" key="3">
    <source>
        <dbReference type="Google" id="ProtNLM"/>
    </source>
</evidence>
<keyword evidence="2" id="KW-1185">Reference proteome</keyword>
<dbReference type="AlphaFoldDB" id="A0A918RIF5"/>
<sequence>MGLLDGILGQMAGNVDIAAIAGQVGIAPELAEKAVAALGKAHAEPGDTVEAAAASTGLDAGVLGQIAQQLGGEGGLGQLSGLLKDNPQLAGIAGMLDRDGDGNPINDVMGMASSLFGKK</sequence>
<evidence type="ECO:0000313" key="2">
    <source>
        <dbReference type="Proteomes" id="UP000634139"/>
    </source>
</evidence>
<proteinExistence type="predicted"/>
<dbReference type="Proteomes" id="UP000634139">
    <property type="component" value="Unassembled WGS sequence"/>
</dbReference>
<comment type="caution">
    <text evidence="1">The sequence shown here is derived from an EMBL/GenBank/DDBJ whole genome shotgun (WGS) entry which is preliminary data.</text>
</comment>
<protein>
    <recommendedName>
        <fullName evidence="3">DUF937 domain-containing protein</fullName>
    </recommendedName>
</protein>
<dbReference type="EMBL" id="BMZD01000004">
    <property type="protein sequence ID" value="GHA00100.1"/>
    <property type="molecule type" value="Genomic_DNA"/>
</dbReference>
<reference evidence="1" key="2">
    <citation type="submission" date="2020-09" db="EMBL/GenBank/DDBJ databases">
        <authorList>
            <person name="Sun Q."/>
            <person name="Kim S."/>
        </authorList>
    </citation>
    <scope>NUCLEOTIDE SEQUENCE</scope>
    <source>
        <strain evidence="1">KCTC 32422</strain>
    </source>
</reference>
<accession>A0A918RIF5</accession>
<gene>
    <name evidence="1" type="ORF">GCM10011617_20810</name>
</gene>
<name>A0A918RIF5_9SPHN</name>
<organism evidence="1 2">
    <name type="scientific">Novosphingobium arvoryzae</name>
    <dbReference type="NCBI Taxonomy" id="1256514"/>
    <lineage>
        <taxon>Bacteria</taxon>
        <taxon>Pseudomonadati</taxon>
        <taxon>Pseudomonadota</taxon>
        <taxon>Alphaproteobacteria</taxon>
        <taxon>Sphingomonadales</taxon>
        <taxon>Sphingomonadaceae</taxon>
        <taxon>Novosphingobium</taxon>
    </lineage>
</organism>
<evidence type="ECO:0000313" key="1">
    <source>
        <dbReference type="EMBL" id="GHA00100.1"/>
    </source>
</evidence>